<organism evidence="1 2">
    <name type="scientific">Mytilus coruscus</name>
    <name type="common">Sea mussel</name>
    <dbReference type="NCBI Taxonomy" id="42192"/>
    <lineage>
        <taxon>Eukaryota</taxon>
        <taxon>Metazoa</taxon>
        <taxon>Spiralia</taxon>
        <taxon>Lophotrochozoa</taxon>
        <taxon>Mollusca</taxon>
        <taxon>Bivalvia</taxon>
        <taxon>Autobranchia</taxon>
        <taxon>Pteriomorphia</taxon>
        <taxon>Mytilida</taxon>
        <taxon>Mytiloidea</taxon>
        <taxon>Mytilidae</taxon>
        <taxon>Mytilinae</taxon>
        <taxon>Mytilus</taxon>
    </lineage>
</organism>
<evidence type="ECO:0000313" key="1">
    <source>
        <dbReference type="EMBL" id="CAC5391332.1"/>
    </source>
</evidence>
<sequence>MFSHQKLRKTRPTIAQFYQSVNDQQQPTVLGEQTFDIVTPNNHYNIMRSLNWVPSVSNFRRNAWIIATGRQLGKTNGELTVTEHIKICGAHFTPGENQKIRRTYIMNEHIQSKYMPQRFTRSRRAMEYEFAISVVTQLLVIPMVMMRMMRTTETSEPTTVSETIPTTQAAVQTSISKERMQDMQVNWEQLSTLEQELNADFDSIASAEDFSVTTCKKNPEELSQDVLTG</sequence>
<gene>
    <name evidence="1" type="ORF">MCOR_26343</name>
</gene>
<reference evidence="1 2" key="1">
    <citation type="submission" date="2020-06" db="EMBL/GenBank/DDBJ databases">
        <authorList>
            <person name="Li R."/>
            <person name="Bekaert M."/>
        </authorList>
    </citation>
    <scope>NUCLEOTIDE SEQUENCE [LARGE SCALE GENOMIC DNA]</scope>
    <source>
        <strain evidence="2">wild</strain>
    </source>
</reference>
<proteinExistence type="predicted"/>
<accession>A0A6J8C6J8</accession>
<dbReference type="AlphaFoldDB" id="A0A6J8C6J8"/>
<evidence type="ECO:0000313" key="2">
    <source>
        <dbReference type="Proteomes" id="UP000507470"/>
    </source>
</evidence>
<name>A0A6J8C6J8_MYTCO</name>
<protein>
    <submittedName>
        <fullName evidence="1">Uncharacterized protein</fullName>
    </submittedName>
</protein>
<keyword evidence="2" id="KW-1185">Reference proteome</keyword>
<dbReference type="EMBL" id="CACVKT020004692">
    <property type="protein sequence ID" value="CAC5391332.1"/>
    <property type="molecule type" value="Genomic_DNA"/>
</dbReference>
<dbReference type="Proteomes" id="UP000507470">
    <property type="component" value="Unassembled WGS sequence"/>
</dbReference>